<evidence type="ECO:0008006" key="4">
    <source>
        <dbReference type="Google" id="ProtNLM"/>
    </source>
</evidence>
<feature type="transmembrane region" description="Helical" evidence="1">
    <location>
        <begin position="105"/>
        <end position="127"/>
    </location>
</feature>
<evidence type="ECO:0000313" key="2">
    <source>
        <dbReference type="EMBL" id="PQJ81320.1"/>
    </source>
</evidence>
<feature type="transmembrane region" description="Helical" evidence="1">
    <location>
        <begin position="171"/>
        <end position="193"/>
    </location>
</feature>
<name>A0A2S7WUP6_9FLAO</name>
<keyword evidence="1" id="KW-0472">Membrane</keyword>
<feature type="transmembrane region" description="Helical" evidence="1">
    <location>
        <begin position="148"/>
        <end position="165"/>
    </location>
</feature>
<comment type="caution">
    <text evidence="2">The sequence shown here is derived from an EMBL/GenBank/DDBJ whole genome shotgun (WGS) entry which is preliminary data.</text>
</comment>
<keyword evidence="1" id="KW-0812">Transmembrane</keyword>
<gene>
    <name evidence="2" type="ORF">BTO16_01435</name>
</gene>
<dbReference type="PANTHER" id="PTHR30221:SF1">
    <property type="entry name" value="SMALL-CONDUCTANCE MECHANOSENSITIVE CHANNEL"/>
    <property type="match status" value="1"/>
</dbReference>
<evidence type="ECO:0000256" key="1">
    <source>
        <dbReference type="SAM" id="Phobius"/>
    </source>
</evidence>
<keyword evidence="3" id="KW-1185">Reference proteome</keyword>
<reference evidence="2 3" key="1">
    <citation type="submission" date="2016-12" db="EMBL/GenBank/DDBJ databases">
        <title>Trade-off between light-utilization and light-protection in marine flavobacteria.</title>
        <authorList>
            <person name="Kumagai Y."/>
            <person name="Yoshizawa S."/>
            <person name="Kogure K."/>
            <person name="Iwasaki W."/>
        </authorList>
    </citation>
    <scope>NUCLEOTIDE SEQUENCE [LARGE SCALE GENOMIC DNA]</scope>
    <source>
        <strain evidence="2 3">ATCC 43844</strain>
    </source>
</reference>
<dbReference type="GO" id="GO:0008381">
    <property type="term" value="F:mechanosensitive monoatomic ion channel activity"/>
    <property type="evidence" value="ECO:0007669"/>
    <property type="project" value="InterPro"/>
</dbReference>
<keyword evidence="1" id="KW-1133">Transmembrane helix</keyword>
<dbReference type="InterPro" id="IPR045275">
    <property type="entry name" value="MscS_archaea/bacteria_type"/>
</dbReference>
<dbReference type="Pfam" id="PF05552">
    <property type="entry name" value="MS_channel_1st_1"/>
    <property type="match status" value="2"/>
</dbReference>
<dbReference type="RefSeq" id="WP_105019899.1">
    <property type="nucleotide sequence ID" value="NZ_MSCM01000001.1"/>
</dbReference>
<feature type="transmembrane region" description="Helical" evidence="1">
    <location>
        <begin position="68"/>
        <end position="99"/>
    </location>
</feature>
<accession>A0A2S7WUP6</accession>
<evidence type="ECO:0000313" key="3">
    <source>
        <dbReference type="Proteomes" id="UP000239068"/>
    </source>
</evidence>
<organism evidence="2 3">
    <name type="scientific">Polaribacter glomeratus</name>
    <dbReference type="NCBI Taxonomy" id="102"/>
    <lineage>
        <taxon>Bacteria</taxon>
        <taxon>Pseudomonadati</taxon>
        <taxon>Bacteroidota</taxon>
        <taxon>Flavobacteriia</taxon>
        <taxon>Flavobacteriales</taxon>
        <taxon>Flavobacteriaceae</taxon>
    </lineage>
</organism>
<protein>
    <recommendedName>
        <fullName evidence="4">Mechanosensitive ion channel</fullName>
    </recommendedName>
</protein>
<dbReference type="AlphaFoldDB" id="A0A2S7WUP6"/>
<proteinExistence type="predicted"/>
<dbReference type="PANTHER" id="PTHR30221">
    <property type="entry name" value="SMALL-CONDUCTANCE MECHANOSENSITIVE CHANNEL"/>
    <property type="match status" value="1"/>
</dbReference>
<dbReference type="OrthoDB" id="1454382at2"/>
<dbReference type="Gene3D" id="1.10.287.1260">
    <property type="match status" value="1"/>
</dbReference>
<dbReference type="EMBL" id="MSCM01000001">
    <property type="protein sequence ID" value="PQJ81320.1"/>
    <property type="molecule type" value="Genomic_DNA"/>
</dbReference>
<feature type="transmembrane region" description="Helical" evidence="1">
    <location>
        <begin position="22"/>
        <end position="47"/>
    </location>
</feature>
<dbReference type="Proteomes" id="UP000239068">
    <property type="component" value="Unassembled WGS sequence"/>
</dbReference>
<dbReference type="InterPro" id="IPR008910">
    <property type="entry name" value="MSC_TM_helix"/>
</dbReference>
<sequence length="260" mass="29212">MEEINSMFQRLKSELLELIPNMLVSLIVLAIGYIIARLVKSLVAYFFRYLGKLVSRKFSNQNFTQAGSFLGTAFFWLIIFSSILLITDILGLTILTNWFQSIIQYIPNILAAILIVFVSIMLGNLVSDLIASFSKRKGFQYSITLVRFIRFLLLSVAIIIALDQIGIEISLLIDIIDIAFAALLFGAALAFGLGARTSISNILACYYVRKRYKEGDEVQIGKTRGKIIKIDTTTVILENEIGELTIPAKEFNETKSYLIK</sequence>